<evidence type="ECO:0000256" key="1">
    <source>
        <dbReference type="SAM" id="SignalP"/>
    </source>
</evidence>
<dbReference type="Gene3D" id="1.25.40.10">
    <property type="entry name" value="Tetratricopeptide repeat domain"/>
    <property type="match status" value="1"/>
</dbReference>
<dbReference type="AlphaFoldDB" id="A0A7W7ZU83"/>
<keyword evidence="1" id="KW-0732">Signal</keyword>
<name>A0A7W7ZU83_9BACT</name>
<accession>A0A7W7ZU83</accession>
<proteinExistence type="predicted"/>
<evidence type="ECO:0000313" key="3">
    <source>
        <dbReference type="Proteomes" id="UP000584867"/>
    </source>
</evidence>
<evidence type="ECO:0000313" key="2">
    <source>
        <dbReference type="EMBL" id="MBB5065849.1"/>
    </source>
</evidence>
<organism evidence="2 3">
    <name type="scientific">Granulicella mallensis</name>
    <dbReference type="NCBI Taxonomy" id="940614"/>
    <lineage>
        <taxon>Bacteria</taxon>
        <taxon>Pseudomonadati</taxon>
        <taxon>Acidobacteriota</taxon>
        <taxon>Terriglobia</taxon>
        <taxon>Terriglobales</taxon>
        <taxon>Acidobacteriaceae</taxon>
        <taxon>Granulicella</taxon>
    </lineage>
</organism>
<protein>
    <submittedName>
        <fullName evidence="2">Tetratricopeptide (TPR) repeat protein</fullName>
    </submittedName>
</protein>
<dbReference type="InterPro" id="IPR011990">
    <property type="entry name" value="TPR-like_helical_dom_sf"/>
</dbReference>
<feature type="signal peptide" evidence="1">
    <location>
        <begin position="1"/>
        <end position="24"/>
    </location>
</feature>
<feature type="chain" id="PRO_5030927758" evidence="1">
    <location>
        <begin position="25"/>
        <end position="258"/>
    </location>
</feature>
<dbReference type="Pfam" id="PF14559">
    <property type="entry name" value="TPR_19"/>
    <property type="match status" value="1"/>
</dbReference>
<comment type="caution">
    <text evidence="2">The sequence shown here is derived from an EMBL/GenBank/DDBJ whole genome shotgun (WGS) entry which is preliminary data.</text>
</comment>
<reference evidence="2 3" key="1">
    <citation type="submission" date="2020-08" db="EMBL/GenBank/DDBJ databases">
        <title>Genomic Encyclopedia of Type Strains, Phase IV (KMG-V): Genome sequencing to study the core and pangenomes of soil and plant-associated prokaryotes.</title>
        <authorList>
            <person name="Whitman W."/>
        </authorList>
    </citation>
    <scope>NUCLEOTIDE SEQUENCE [LARGE SCALE GENOMIC DNA]</scope>
    <source>
        <strain evidence="2 3">X5P3</strain>
    </source>
</reference>
<dbReference type="Proteomes" id="UP000584867">
    <property type="component" value="Unassembled WGS sequence"/>
</dbReference>
<dbReference type="RefSeq" id="WP_184258896.1">
    <property type="nucleotide sequence ID" value="NZ_JACHIO010000020.1"/>
</dbReference>
<dbReference type="SUPFAM" id="SSF48452">
    <property type="entry name" value="TPR-like"/>
    <property type="match status" value="1"/>
</dbReference>
<sequence length="258" mass="28633">MQVVGRLMVAMMLAGTVAAPTHGAAQMSAAPAQSALVEGKRALAAKQFVQAKKIFEAFLQTHHDDVEAQLGLGDAELGLHEYEAAELTYRRVVSAQPELWNAHKNLVIVEAALARWEEFDRERALLRGARERDAPGISARESDVIDSFTVQGQHWVVREYFEPVGRSLTRYNFEHFSPDGKAAEYISLESAEAAQKALKPGDVRIGTEQSSRLSVKDFALNWYTSKAHGTVARYAAGEPKYERVRGDVLRWLRRAGAK</sequence>
<gene>
    <name evidence="2" type="ORF">HDF15_004219</name>
</gene>
<dbReference type="EMBL" id="JACHIO010000020">
    <property type="protein sequence ID" value="MBB5065849.1"/>
    <property type="molecule type" value="Genomic_DNA"/>
</dbReference>